<dbReference type="Gene3D" id="2.30.110.10">
    <property type="entry name" value="Electron Transport, Fmn-binding Protein, Chain A"/>
    <property type="match status" value="1"/>
</dbReference>
<dbReference type="AlphaFoldDB" id="A0A0P0Z9B5"/>
<dbReference type="PANTHER" id="PTHR43812:SF2">
    <property type="entry name" value="FLAVIN REDUCTASE LIKE DOMAIN-CONTAINING PROTEIN"/>
    <property type="match status" value="1"/>
</dbReference>
<protein>
    <submittedName>
        <fullName evidence="2">Flavin reductase domain-containing FMN-binding protein</fullName>
    </submittedName>
</protein>
<evidence type="ECO:0000313" key="2">
    <source>
        <dbReference type="EMBL" id="BAT30853.1"/>
    </source>
</evidence>
<reference evidence="2" key="1">
    <citation type="journal article" date="2015" name="Proc. Natl. Acad. Sci. U.S.A.">
        <title>Bacterial clade with the ribosomal RNA operon on a small plasmid rather than the chromosome.</title>
        <authorList>
            <person name="Anda M."/>
            <person name="Ohtsubo Y."/>
            <person name="Okubo T."/>
            <person name="Sugawara M."/>
            <person name="Nagata Y."/>
            <person name="Tsuda M."/>
            <person name="Minamisawa K."/>
            <person name="Mitsui H."/>
        </authorList>
    </citation>
    <scope>NUCLEOTIDE SEQUENCE</scope>
    <source>
        <strain evidence="2">DSM 15513</strain>
    </source>
</reference>
<dbReference type="SMART" id="SM00903">
    <property type="entry name" value="Flavin_Reduct"/>
    <property type="match status" value="1"/>
</dbReference>
<dbReference type="SUPFAM" id="SSF50475">
    <property type="entry name" value="FMN-binding split barrel"/>
    <property type="match status" value="1"/>
</dbReference>
<organism evidence="2">
    <name type="scientific">Fulvimarina pelagi</name>
    <dbReference type="NCBI Taxonomy" id="217511"/>
    <lineage>
        <taxon>Bacteria</taxon>
        <taxon>Pseudomonadati</taxon>
        <taxon>Pseudomonadota</taxon>
        <taxon>Alphaproteobacteria</taxon>
        <taxon>Hyphomicrobiales</taxon>
        <taxon>Aurantimonadaceae</taxon>
        <taxon>Fulvimarina</taxon>
    </lineage>
</organism>
<dbReference type="InterPro" id="IPR002563">
    <property type="entry name" value="Flavin_Rdtase-like_dom"/>
</dbReference>
<dbReference type="PANTHER" id="PTHR43812">
    <property type="entry name" value="BLR2425 PROTEIN"/>
    <property type="match status" value="1"/>
</dbReference>
<proteinExistence type="predicted"/>
<dbReference type="EMBL" id="LC066395">
    <property type="protein sequence ID" value="BAT30853.1"/>
    <property type="molecule type" value="Genomic_DNA"/>
</dbReference>
<feature type="domain" description="Flavin reductase like" evidence="1">
    <location>
        <begin position="21"/>
        <end position="171"/>
    </location>
</feature>
<dbReference type="InterPro" id="IPR012349">
    <property type="entry name" value="Split_barrel_FMN-bd"/>
</dbReference>
<dbReference type="Pfam" id="PF01613">
    <property type="entry name" value="Flavin_Reduct"/>
    <property type="match status" value="1"/>
</dbReference>
<sequence length="205" mass="21795">MFYATDTNDHGLPHDPFKAIVSPRPIGWISTLDANGIANLSPYSFFNAISDSPKLVMVSSAGVKDMVRTAIETGEFVCNLATGDLARQVVKTSAAAPPEIDEFEIAGLTKAPSRLVKPPRVAESPAALECVVTESFRPKGRNGASGNTVVIGEVVGIHIDERILSEGRIDMALAAPLARLGYLDYAVASEVFAMKRPLKPDGSDV</sequence>
<name>A0A0P0Z9B5_9HYPH</name>
<evidence type="ECO:0000259" key="1">
    <source>
        <dbReference type="SMART" id="SM00903"/>
    </source>
</evidence>
<dbReference type="RefSeq" id="WP_007067675.1">
    <property type="nucleotide sequence ID" value="NZ_BBWO01000012.1"/>
</dbReference>
<dbReference type="GO" id="GO:0016646">
    <property type="term" value="F:oxidoreductase activity, acting on the CH-NH group of donors, NAD or NADP as acceptor"/>
    <property type="evidence" value="ECO:0007669"/>
    <property type="project" value="UniProtKB-ARBA"/>
</dbReference>
<accession>A0A0P0Z9B5</accession>
<dbReference type="GO" id="GO:0010181">
    <property type="term" value="F:FMN binding"/>
    <property type="evidence" value="ECO:0007669"/>
    <property type="project" value="InterPro"/>
</dbReference>
<dbReference type="OrthoDB" id="9783347at2"/>